<dbReference type="InterPro" id="IPR003787">
    <property type="entry name" value="Sulphur_relay_DsrE/F-like"/>
</dbReference>
<dbReference type="Pfam" id="PF02635">
    <property type="entry name" value="DsrE"/>
    <property type="match status" value="1"/>
</dbReference>
<reference evidence="2" key="1">
    <citation type="submission" date="2018-06" db="EMBL/GenBank/DDBJ databases">
        <title>Description of Blautia argi sp. nov., a new anaerobic isolated from dog feces.</title>
        <authorList>
            <person name="Chang Y.-H."/>
            <person name="Paek J."/>
            <person name="Shin Y."/>
        </authorList>
    </citation>
    <scope>NUCLEOTIDE SEQUENCE [LARGE SCALE GENOMIC DNA]</scope>
    <source>
        <strain evidence="2">KCTC 15426</strain>
    </source>
</reference>
<protein>
    <submittedName>
        <fullName evidence="1">Uncharacterized protein</fullName>
    </submittedName>
</protein>
<dbReference type="SUPFAM" id="SSF75169">
    <property type="entry name" value="DsrEFH-like"/>
    <property type="match status" value="1"/>
</dbReference>
<dbReference type="AlphaFoldDB" id="A0A2Z4UBD2"/>
<organism evidence="1 2">
    <name type="scientific">Blautia argi</name>
    <dbReference type="NCBI Taxonomy" id="1912897"/>
    <lineage>
        <taxon>Bacteria</taxon>
        <taxon>Bacillati</taxon>
        <taxon>Bacillota</taxon>
        <taxon>Clostridia</taxon>
        <taxon>Lachnospirales</taxon>
        <taxon>Lachnospiraceae</taxon>
        <taxon>Blautia</taxon>
    </lineage>
</organism>
<evidence type="ECO:0000313" key="2">
    <source>
        <dbReference type="Proteomes" id="UP000250003"/>
    </source>
</evidence>
<dbReference type="PANTHER" id="PTHR37691:SF1">
    <property type="entry name" value="BLR3518 PROTEIN"/>
    <property type="match status" value="1"/>
</dbReference>
<dbReference type="Gene3D" id="3.40.1260.10">
    <property type="entry name" value="DsrEFH-like"/>
    <property type="match status" value="1"/>
</dbReference>
<proteinExistence type="predicted"/>
<dbReference type="EMBL" id="CP030280">
    <property type="protein sequence ID" value="AWY98326.1"/>
    <property type="molecule type" value="Genomic_DNA"/>
</dbReference>
<dbReference type="Proteomes" id="UP000250003">
    <property type="component" value="Chromosome"/>
</dbReference>
<dbReference type="KEGG" id="blau:DQQ01_09375"/>
<gene>
    <name evidence="1" type="ORF">DQQ01_09375</name>
</gene>
<dbReference type="InterPro" id="IPR027396">
    <property type="entry name" value="DsrEFH-like"/>
</dbReference>
<dbReference type="PANTHER" id="PTHR37691">
    <property type="entry name" value="BLR3518 PROTEIN"/>
    <property type="match status" value="1"/>
</dbReference>
<accession>A0A2Z4UBD2</accession>
<evidence type="ECO:0000313" key="1">
    <source>
        <dbReference type="EMBL" id="AWY98326.1"/>
    </source>
</evidence>
<dbReference type="OrthoDB" id="371169at2"/>
<dbReference type="RefSeq" id="WP_111919815.1">
    <property type="nucleotide sequence ID" value="NZ_CAUWHR010000007.1"/>
</dbReference>
<keyword evidence="2" id="KW-1185">Reference proteome</keyword>
<sequence>MKAKVNDKIRIVNKMNDWSMDYKEGDIFTVESTWYGGVNVKSASGIPLSLDEVEYEILQEESPSDTGKKINVLFHADSERGIEKALQSAAGFLQYERGEKNPVELEILAEGEAVSGFQASSSNQELLCQLQKEGVKFAACKKAAESLHISEEEIILGIRMVESGIAELIEKQNQGFAYIKM</sequence>
<name>A0A2Z4UBD2_9FIRM</name>